<name>A0A2P2QJY2_RHIMU</name>
<dbReference type="EMBL" id="GGEC01086713">
    <property type="protein sequence ID" value="MBX67197.1"/>
    <property type="molecule type" value="Transcribed_RNA"/>
</dbReference>
<evidence type="ECO:0000313" key="1">
    <source>
        <dbReference type="EMBL" id="MBX67197.1"/>
    </source>
</evidence>
<dbReference type="AlphaFoldDB" id="A0A2P2QJY2"/>
<accession>A0A2P2QJY2</accession>
<proteinExistence type="predicted"/>
<reference evidence="1" key="1">
    <citation type="submission" date="2018-02" db="EMBL/GenBank/DDBJ databases">
        <title>Rhizophora mucronata_Transcriptome.</title>
        <authorList>
            <person name="Meera S.P."/>
            <person name="Sreeshan A."/>
            <person name="Augustine A."/>
        </authorList>
    </citation>
    <scope>NUCLEOTIDE SEQUENCE</scope>
    <source>
        <tissue evidence="1">Leaf</tissue>
    </source>
</reference>
<protein>
    <submittedName>
        <fullName evidence="1">Uncharacterized protein</fullName>
    </submittedName>
</protein>
<sequence length="34" mass="4079">MIQFGFKFLYSILLSFMRIVLPTYLQFTPFSQSN</sequence>
<organism evidence="1">
    <name type="scientific">Rhizophora mucronata</name>
    <name type="common">Asiatic mangrove</name>
    <dbReference type="NCBI Taxonomy" id="61149"/>
    <lineage>
        <taxon>Eukaryota</taxon>
        <taxon>Viridiplantae</taxon>
        <taxon>Streptophyta</taxon>
        <taxon>Embryophyta</taxon>
        <taxon>Tracheophyta</taxon>
        <taxon>Spermatophyta</taxon>
        <taxon>Magnoliopsida</taxon>
        <taxon>eudicotyledons</taxon>
        <taxon>Gunneridae</taxon>
        <taxon>Pentapetalae</taxon>
        <taxon>rosids</taxon>
        <taxon>fabids</taxon>
        <taxon>Malpighiales</taxon>
        <taxon>Rhizophoraceae</taxon>
        <taxon>Rhizophora</taxon>
    </lineage>
</organism>